<comment type="caution">
    <text evidence="1">The sequence shown here is derived from an EMBL/GenBank/DDBJ whole genome shotgun (WGS) entry which is preliminary data.</text>
</comment>
<sequence length="100" mass="11783">MAPTNNPQEFLNSLELGEVTDFVSDLFARRSYLDLVNYKKHFKSLSITLEQLVTMKNAREEQHPDGAFFKRWMECKIREKHMNQAPAKHPDIIIRRHGRA</sequence>
<protein>
    <submittedName>
        <fullName evidence="1">Uncharacterized protein</fullName>
    </submittedName>
</protein>
<accession>A0A814HCU8</accession>
<dbReference type="EMBL" id="CAJNOE010000171">
    <property type="protein sequence ID" value="CAF1008382.1"/>
    <property type="molecule type" value="Genomic_DNA"/>
</dbReference>
<proteinExistence type="predicted"/>
<evidence type="ECO:0000313" key="2">
    <source>
        <dbReference type="EMBL" id="CAF3633018.1"/>
    </source>
</evidence>
<gene>
    <name evidence="1" type="ORF">IZO911_LOCUS18037</name>
    <name evidence="2" type="ORF">KXQ929_LOCUS6767</name>
</gene>
<dbReference type="AlphaFoldDB" id="A0A814HCU8"/>
<dbReference type="Proteomes" id="UP000663860">
    <property type="component" value="Unassembled WGS sequence"/>
</dbReference>
<dbReference type="Proteomes" id="UP000663868">
    <property type="component" value="Unassembled WGS sequence"/>
</dbReference>
<evidence type="ECO:0000313" key="3">
    <source>
        <dbReference type="Proteomes" id="UP000663860"/>
    </source>
</evidence>
<dbReference type="EMBL" id="CAJOBB010000267">
    <property type="protein sequence ID" value="CAF3633018.1"/>
    <property type="molecule type" value="Genomic_DNA"/>
</dbReference>
<evidence type="ECO:0000313" key="1">
    <source>
        <dbReference type="EMBL" id="CAF1008382.1"/>
    </source>
</evidence>
<reference evidence="1" key="1">
    <citation type="submission" date="2021-02" db="EMBL/GenBank/DDBJ databases">
        <authorList>
            <person name="Nowell W R."/>
        </authorList>
    </citation>
    <scope>NUCLEOTIDE SEQUENCE</scope>
</reference>
<name>A0A814HCU8_9BILA</name>
<organism evidence="1 3">
    <name type="scientific">Adineta steineri</name>
    <dbReference type="NCBI Taxonomy" id="433720"/>
    <lineage>
        <taxon>Eukaryota</taxon>
        <taxon>Metazoa</taxon>
        <taxon>Spiralia</taxon>
        <taxon>Gnathifera</taxon>
        <taxon>Rotifera</taxon>
        <taxon>Eurotatoria</taxon>
        <taxon>Bdelloidea</taxon>
        <taxon>Adinetida</taxon>
        <taxon>Adinetidae</taxon>
        <taxon>Adineta</taxon>
    </lineage>
</organism>